<dbReference type="CDD" id="cd07984">
    <property type="entry name" value="LPLAT_LABLAT-like"/>
    <property type="match status" value="1"/>
</dbReference>
<keyword evidence="7" id="KW-0812">Transmembrane</keyword>
<keyword evidence="7" id="KW-1133">Transmembrane helix</keyword>
<keyword evidence="2" id="KW-1003">Cell membrane</keyword>
<comment type="caution">
    <text evidence="8">The sequence shown here is derived from an EMBL/GenBank/DDBJ whole genome shotgun (WGS) entry which is preliminary data.</text>
</comment>
<evidence type="ECO:0000256" key="1">
    <source>
        <dbReference type="ARBA" id="ARBA00004533"/>
    </source>
</evidence>
<dbReference type="PANTHER" id="PTHR30606">
    <property type="entry name" value="LIPID A BIOSYNTHESIS LAUROYL ACYLTRANSFERASE"/>
    <property type="match status" value="1"/>
</dbReference>
<name>A0A2M9R573_9FLAO</name>
<feature type="transmembrane region" description="Helical" evidence="7">
    <location>
        <begin position="12"/>
        <end position="39"/>
    </location>
</feature>
<keyword evidence="9" id="KW-1185">Reference proteome</keyword>
<dbReference type="Proteomes" id="UP000231960">
    <property type="component" value="Unassembled WGS sequence"/>
</dbReference>
<dbReference type="EMBL" id="NIPO01000001">
    <property type="protein sequence ID" value="PJR04009.1"/>
    <property type="molecule type" value="Genomic_DNA"/>
</dbReference>
<reference evidence="8 9" key="1">
    <citation type="submission" date="2017-06" db="EMBL/GenBank/DDBJ databases">
        <title>Description of Avrilella dinanensis gen. nov. sp. nov.</title>
        <authorList>
            <person name="Leyer C."/>
            <person name="Sassi M."/>
            <person name="Minet J."/>
            <person name="Kayal S."/>
            <person name="Cattoir V."/>
        </authorList>
    </citation>
    <scope>NUCLEOTIDE SEQUENCE [LARGE SCALE GENOMIC DNA]</scope>
    <source>
        <strain evidence="8 9">UR159</strain>
    </source>
</reference>
<protein>
    <submittedName>
        <fullName evidence="8">Lipid A biosynthesis acyltransferase</fullName>
    </submittedName>
</protein>
<comment type="subcellular location">
    <subcellularLocation>
        <location evidence="1">Cell inner membrane</location>
    </subcellularLocation>
</comment>
<dbReference type="AlphaFoldDB" id="A0A2M9R573"/>
<keyword evidence="5 7" id="KW-0472">Membrane</keyword>
<evidence type="ECO:0000313" key="9">
    <source>
        <dbReference type="Proteomes" id="UP000231960"/>
    </source>
</evidence>
<dbReference type="GO" id="GO:0005886">
    <property type="term" value="C:plasma membrane"/>
    <property type="evidence" value="ECO:0007669"/>
    <property type="project" value="UniProtKB-SubCell"/>
</dbReference>
<dbReference type="RefSeq" id="WP_100677575.1">
    <property type="nucleotide sequence ID" value="NZ_NIPO01000001.1"/>
</dbReference>
<evidence type="ECO:0000256" key="6">
    <source>
        <dbReference type="ARBA" id="ARBA00023315"/>
    </source>
</evidence>
<evidence type="ECO:0000256" key="7">
    <source>
        <dbReference type="SAM" id="Phobius"/>
    </source>
</evidence>
<evidence type="ECO:0000256" key="2">
    <source>
        <dbReference type="ARBA" id="ARBA00022475"/>
    </source>
</evidence>
<sequence length="302" mass="36170">MQFLVYIIAYPLLWLIALLPFRILYFLSDIAYGITYYLIGYRKKTVRENLALTFPHLSEKERLIIEKKSYRHMCDMFLEMIKTMKISRKQINQRFVFTNMEVYREMESQNKSIILMCAHYASYEWVISMNNYVNFEGYAVYKKINNKHFDDLVKKIRGRFKTHLIHIFETASVIRSNENKGIKGIYGLAADQSPQLKKNSHWEKFLGIEVPVYAGGEVLSKKFDMNVLYLKVEKMKRGHYQATFEVLTDDVQSLPKFELTKQYLQKVEQQIHQAPEYYLWTHKRWKHRGKKDLYNNLGSFKF</sequence>
<evidence type="ECO:0000256" key="4">
    <source>
        <dbReference type="ARBA" id="ARBA00022679"/>
    </source>
</evidence>
<keyword evidence="3" id="KW-0997">Cell inner membrane</keyword>
<dbReference type="PANTHER" id="PTHR30606:SF10">
    <property type="entry name" value="PHOSPHATIDYLINOSITOL MANNOSIDE ACYLTRANSFERASE"/>
    <property type="match status" value="1"/>
</dbReference>
<dbReference type="InterPro" id="IPR004960">
    <property type="entry name" value="LipA_acyltrans"/>
</dbReference>
<organism evidence="8 9">
    <name type="scientific">Avrilella dinanensis</name>
    <dbReference type="NCBI Taxonomy" id="2008672"/>
    <lineage>
        <taxon>Bacteria</taxon>
        <taxon>Pseudomonadati</taxon>
        <taxon>Bacteroidota</taxon>
        <taxon>Flavobacteriia</taxon>
        <taxon>Flavobacteriales</taxon>
        <taxon>Flavobacteriaceae</taxon>
        <taxon>Avrilella</taxon>
    </lineage>
</organism>
<keyword evidence="6 8" id="KW-0012">Acyltransferase</keyword>
<dbReference type="Pfam" id="PF03279">
    <property type="entry name" value="Lip_A_acyltrans"/>
    <property type="match status" value="1"/>
</dbReference>
<dbReference type="PIRSF" id="PIRSF026649">
    <property type="entry name" value="MsbB"/>
    <property type="match status" value="1"/>
</dbReference>
<dbReference type="OrthoDB" id="9801955at2"/>
<accession>A0A2M9R573</accession>
<keyword evidence="4 8" id="KW-0808">Transferase</keyword>
<evidence type="ECO:0000256" key="5">
    <source>
        <dbReference type="ARBA" id="ARBA00023136"/>
    </source>
</evidence>
<evidence type="ECO:0000313" key="8">
    <source>
        <dbReference type="EMBL" id="PJR04009.1"/>
    </source>
</evidence>
<evidence type="ECO:0000256" key="3">
    <source>
        <dbReference type="ARBA" id="ARBA00022519"/>
    </source>
</evidence>
<gene>
    <name evidence="8" type="ORF">CDL10_05315</name>
</gene>
<proteinExistence type="predicted"/>
<dbReference type="GO" id="GO:0016746">
    <property type="term" value="F:acyltransferase activity"/>
    <property type="evidence" value="ECO:0007669"/>
    <property type="project" value="UniProtKB-KW"/>
</dbReference>
<dbReference type="GO" id="GO:0009247">
    <property type="term" value="P:glycolipid biosynthetic process"/>
    <property type="evidence" value="ECO:0007669"/>
    <property type="project" value="UniProtKB-ARBA"/>
</dbReference>